<dbReference type="EMBL" id="JACGCI010000009">
    <property type="protein sequence ID" value="KAF6761544.1"/>
    <property type="molecule type" value="Genomic_DNA"/>
</dbReference>
<dbReference type="GO" id="GO:0016567">
    <property type="term" value="P:protein ubiquitination"/>
    <property type="evidence" value="ECO:0007669"/>
    <property type="project" value="InterPro"/>
</dbReference>
<dbReference type="Proteomes" id="UP000521943">
    <property type="component" value="Unassembled WGS sequence"/>
</dbReference>
<evidence type="ECO:0000256" key="7">
    <source>
        <dbReference type="ARBA" id="ARBA00022786"/>
    </source>
</evidence>
<comment type="catalytic activity">
    <reaction evidence="1">
        <text>[E2 ubiquitin-conjugating enzyme]-S-ubiquitinyl-L-cysteine + [acceptor protein]-L-lysine = [E2 ubiquitin-conjugating enzyme]-L-cysteine + [acceptor protein]-N(6)-ubiquitinyl-L-lysine.</text>
        <dbReference type="EC" id="2.3.2.31"/>
    </reaction>
</comment>
<dbReference type="InterPro" id="IPR031127">
    <property type="entry name" value="E3_UB_ligase_RBR"/>
</dbReference>
<evidence type="ECO:0000259" key="9">
    <source>
        <dbReference type="PROSITE" id="PS51873"/>
    </source>
</evidence>
<keyword evidence="11" id="KW-1185">Reference proteome</keyword>
<evidence type="ECO:0000256" key="5">
    <source>
        <dbReference type="ARBA" id="ARBA00022737"/>
    </source>
</evidence>
<keyword evidence="5" id="KW-0677">Repeat</keyword>
<accession>A0A8H6IAH6</accession>
<dbReference type="PROSITE" id="PS00518">
    <property type="entry name" value="ZF_RING_1"/>
    <property type="match status" value="1"/>
</dbReference>
<comment type="caution">
    <text evidence="10">The sequence shown here is derived from an EMBL/GenBank/DDBJ whole genome shotgun (WGS) entry which is preliminary data.</text>
</comment>
<organism evidence="10 11">
    <name type="scientific">Ephemerocybe angulata</name>
    <dbReference type="NCBI Taxonomy" id="980116"/>
    <lineage>
        <taxon>Eukaryota</taxon>
        <taxon>Fungi</taxon>
        <taxon>Dikarya</taxon>
        <taxon>Basidiomycota</taxon>
        <taxon>Agaricomycotina</taxon>
        <taxon>Agaricomycetes</taxon>
        <taxon>Agaricomycetidae</taxon>
        <taxon>Agaricales</taxon>
        <taxon>Agaricineae</taxon>
        <taxon>Psathyrellaceae</taxon>
        <taxon>Ephemerocybe</taxon>
    </lineage>
</organism>
<sequence>MEACAHKVCRDCLRRHILDHLENHRFPIPCPACTLLNRIRPSYLGHGMLGILGFSEAEVDKYDMLEFQTQPVPVSCPKCTNRESHTRNSLVANRRLRCSSCSHEWCRSCHKDLDNSGGSIHVCRDYKRDKVLGKRPGRFCPGCQTFVSSKSGHNNRDLECSSTCGMHFCYKCGDAIADLAKGENPDRLSFAHLQTCIAQPEAGGSKTDKCNIQ</sequence>
<evidence type="ECO:0000256" key="4">
    <source>
        <dbReference type="ARBA" id="ARBA00022723"/>
    </source>
</evidence>
<feature type="domain" description="RING-type" evidence="9">
    <location>
        <begin position="1"/>
        <end position="196"/>
    </location>
</feature>
<dbReference type="AlphaFoldDB" id="A0A8H6IAH6"/>
<evidence type="ECO:0000256" key="3">
    <source>
        <dbReference type="ARBA" id="ARBA00022679"/>
    </source>
</evidence>
<keyword evidence="4" id="KW-0479">Metal-binding</keyword>
<evidence type="ECO:0000256" key="2">
    <source>
        <dbReference type="ARBA" id="ARBA00012251"/>
    </source>
</evidence>
<dbReference type="PROSITE" id="PS51873">
    <property type="entry name" value="TRIAD"/>
    <property type="match status" value="1"/>
</dbReference>
<evidence type="ECO:0000313" key="11">
    <source>
        <dbReference type="Proteomes" id="UP000521943"/>
    </source>
</evidence>
<dbReference type="InterPro" id="IPR044066">
    <property type="entry name" value="TRIAD_supradom"/>
</dbReference>
<dbReference type="SUPFAM" id="SSF57850">
    <property type="entry name" value="RING/U-box"/>
    <property type="match status" value="2"/>
</dbReference>
<dbReference type="InterPro" id="IPR013083">
    <property type="entry name" value="Znf_RING/FYVE/PHD"/>
</dbReference>
<dbReference type="InterPro" id="IPR017907">
    <property type="entry name" value="Znf_RING_CS"/>
</dbReference>
<name>A0A8H6IAH6_9AGAR</name>
<dbReference type="GO" id="GO:0008270">
    <property type="term" value="F:zinc ion binding"/>
    <property type="evidence" value="ECO:0007669"/>
    <property type="project" value="UniProtKB-KW"/>
</dbReference>
<evidence type="ECO:0000256" key="1">
    <source>
        <dbReference type="ARBA" id="ARBA00001798"/>
    </source>
</evidence>
<protein>
    <recommendedName>
        <fullName evidence="2">RBR-type E3 ubiquitin transferase</fullName>
        <ecNumber evidence="2">2.3.2.31</ecNumber>
    </recommendedName>
</protein>
<gene>
    <name evidence="10" type="ORF">DFP72DRAFT_624701</name>
</gene>
<evidence type="ECO:0000256" key="8">
    <source>
        <dbReference type="ARBA" id="ARBA00022833"/>
    </source>
</evidence>
<keyword evidence="7" id="KW-0833">Ubl conjugation pathway</keyword>
<keyword evidence="8" id="KW-0862">Zinc</keyword>
<dbReference type="Pfam" id="PF01485">
    <property type="entry name" value="IBR"/>
    <property type="match status" value="1"/>
</dbReference>
<reference evidence="10 11" key="1">
    <citation type="submission" date="2020-07" db="EMBL/GenBank/DDBJ databases">
        <title>Comparative genomics of pyrophilous fungi reveals a link between fire events and developmental genes.</title>
        <authorList>
            <consortium name="DOE Joint Genome Institute"/>
            <person name="Steindorff A.S."/>
            <person name="Carver A."/>
            <person name="Calhoun S."/>
            <person name="Stillman K."/>
            <person name="Liu H."/>
            <person name="Lipzen A."/>
            <person name="Pangilinan J."/>
            <person name="Labutti K."/>
            <person name="Bruns T.D."/>
            <person name="Grigoriev I.V."/>
        </authorList>
    </citation>
    <scope>NUCLEOTIDE SEQUENCE [LARGE SCALE GENOMIC DNA]</scope>
    <source>
        <strain evidence="10 11">CBS 144469</strain>
    </source>
</reference>
<dbReference type="EC" id="2.3.2.31" evidence="2"/>
<evidence type="ECO:0000256" key="6">
    <source>
        <dbReference type="ARBA" id="ARBA00022771"/>
    </source>
</evidence>
<dbReference type="InterPro" id="IPR002867">
    <property type="entry name" value="IBR_dom"/>
</dbReference>
<keyword evidence="3" id="KW-0808">Transferase</keyword>
<dbReference type="Gene3D" id="3.30.40.10">
    <property type="entry name" value="Zinc/RING finger domain, C3HC4 (zinc finger)"/>
    <property type="match status" value="1"/>
</dbReference>
<evidence type="ECO:0000313" key="10">
    <source>
        <dbReference type="EMBL" id="KAF6761544.1"/>
    </source>
</evidence>
<proteinExistence type="predicted"/>
<dbReference type="PANTHER" id="PTHR11685">
    <property type="entry name" value="RBR FAMILY RING FINGER AND IBR DOMAIN-CONTAINING"/>
    <property type="match status" value="1"/>
</dbReference>
<keyword evidence="6" id="KW-0863">Zinc-finger</keyword>
<dbReference type="OrthoDB" id="1431934at2759"/>
<dbReference type="GO" id="GO:0061630">
    <property type="term" value="F:ubiquitin protein ligase activity"/>
    <property type="evidence" value="ECO:0007669"/>
    <property type="project" value="UniProtKB-EC"/>
</dbReference>